<feature type="transmembrane region" description="Helical" evidence="1">
    <location>
        <begin position="7"/>
        <end position="27"/>
    </location>
</feature>
<reference evidence="2" key="2">
    <citation type="journal article" date="2021" name="Microbiome">
        <title>Successional dynamics and alternative stable states in a saline activated sludge microbial community over 9 years.</title>
        <authorList>
            <person name="Wang Y."/>
            <person name="Ye J."/>
            <person name="Ju F."/>
            <person name="Liu L."/>
            <person name="Boyd J.A."/>
            <person name="Deng Y."/>
            <person name="Parks D.H."/>
            <person name="Jiang X."/>
            <person name="Yin X."/>
            <person name="Woodcroft B.J."/>
            <person name="Tyson G.W."/>
            <person name="Hugenholtz P."/>
            <person name="Polz M.F."/>
            <person name="Zhang T."/>
        </authorList>
    </citation>
    <scope>NUCLEOTIDE SEQUENCE</scope>
    <source>
        <strain evidence="2">HKST-UBA11</strain>
    </source>
</reference>
<keyword evidence="1" id="KW-0812">Transmembrane</keyword>
<sequence length="128" mass="14126">MNKSLRILINFAITATLILIFKNVGWIEFIAPPPLLGDGFFNSVLIAGIIGTLMLIIGEFFDFIYKVAKFATLGFAKLLAPLYAIAVGYLKVFLPTLLLPNWYSHTSSIFAILIIAILIGLIRIPAKK</sequence>
<dbReference type="EMBL" id="JAGQLH010000055">
    <property type="protein sequence ID" value="MCA9385910.1"/>
    <property type="molecule type" value="Genomic_DNA"/>
</dbReference>
<feature type="transmembrane region" description="Helical" evidence="1">
    <location>
        <begin position="102"/>
        <end position="122"/>
    </location>
</feature>
<dbReference type="Proteomes" id="UP000754563">
    <property type="component" value="Unassembled WGS sequence"/>
</dbReference>
<gene>
    <name evidence="2" type="ORF">KC717_04655</name>
</gene>
<reference evidence="2" key="1">
    <citation type="submission" date="2020-04" db="EMBL/GenBank/DDBJ databases">
        <authorList>
            <person name="Zhang T."/>
        </authorList>
    </citation>
    <scope>NUCLEOTIDE SEQUENCE</scope>
    <source>
        <strain evidence="2">HKST-UBA11</strain>
    </source>
</reference>
<dbReference type="AlphaFoldDB" id="A0A955L8E1"/>
<keyword evidence="1" id="KW-1133">Transmembrane helix</keyword>
<organism evidence="2 3">
    <name type="scientific">Candidatus Dojkabacteria bacterium</name>
    <dbReference type="NCBI Taxonomy" id="2099670"/>
    <lineage>
        <taxon>Bacteria</taxon>
        <taxon>Candidatus Dojkabacteria</taxon>
    </lineage>
</organism>
<feature type="transmembrane region" description="Helical" evidence="1">
    <location>
        <begin position="39"/>
        <end position="58"/>
    </location>
</feature>
<proteinExistence type="predicted"/>
<evidence type="ECO:0000313" key="3">
    <source>
        <dbReference type="Proteomes" id="UP000754563"/>
    </source>
</evidence>
<protein>
    <submittedName>
        <fullName evidence="2">Uncharacterized protein</fullName>
    </submittedName>
</protein>
<evidence type="ECO:0000313" key="2">
    <source>
        <dbReference type="EMBL" id="MCA9385910.1"/>
    </source>
</evidence>
<accession>A0A955L8E1</accession>
<feature type="transmembrane region" description="Helical" evidence="1">
    <location>
        <begin position="70"/>
        <end position="90"/>
    </location>
</feature>
<evidence type="ECO:0000256" key="1">
    <source>
        <dbReference type="SAM" id="Phobius"/>
    </source>
</evidence>
<comment type="caution">
    <text evidence="2">The sequence shown here is derived from an EMBL/GenBank/DDBJ whole genome shotgun (WGS) entry which is preliminary data.</text>
</comment>
<keyword evidence="1" id="KW-0472">Membrane</keyword>
<name>A0A955L8E1_9BACT</name>